<dbReference type="InterPro" id="IPR036680">
    <property type="entry name" value="SPOR-like_sf"/>
</dbReference>
<comment type="caution">
    <text evidence="2">The sequence shown here is derived from an EMBL/GenBank/DDBJ whole genome shotgun (WGS) entry which is preliminary data.</text>
</comment>
<sequence>MKRIIAVAAMPLLLGGCLPIPVTIASTAISGISYMKTGKFSADHVLSAFVEQDCEFSRPIMGEAICHDIDPASAAASERVVVAAYPGDRDNGSFRSNNDPVISLGAMKIDGVQEEPTVVAAALSVSPPPRAPIETPGLAKPEASSLAVLAAPKSAVPASMPPVPIARPASISSTVAAPATSVSAPIDPWTPPAGYTRGDRSARAMPAALTAAAPIDAPVDVFGQATASSAPRYIVVGSVRESGRAKGLAERFADRKAEIQSVEVDGHVWHRVLIGPYGLQEARVARSDLGEVDGQQPWIIRRAPHADQVAMR</sequence>
<dbReference type="EMBL" id="FNBW01000017">
    <property type="protein sequence ID" value="SDG43509.1"/>
    <property type="molecule type" value="Genomic_DNA"/>
</dbReference>
<protein>
    <submittedName>
        <fullName evidence="2">Sporulation related domain-containing protein</fullName>
    </submittedName>
</protein>
<feature type="domain" description="SPOR" evidence="1">
    <location>
        <begin position="226"/>
        <end position="302"/>
    </location>
</feature>
<dbReference type="PROSITE" id="PS51257">
    <property type="entry name" value="PROKAR_LIPOPROTEIN"/>
    <property type="match status" value="1"/>
</dbReference>
<proteinExistence type="predicted"/>
<dbReference type="InterPro" id="IPR007730">
    <property type="entry name" value="SPOR-like_dom"/>
</dbReference>
<gene>
    <name evidence="2" type="ORF">SAMN05660686_04396</name>
</gene>
<dbReference type="SUPFAM" id="SSF110997">
    <property type="entry name" value="Sporulation related repeat"/>
    <property type="match status" value="1"/>
</dbReference>
<evidence type="ECO:0000313" key="2">
    <source>
        <dbReference type="EMBL" id="SDG43509.1"/>
    </source>
</evidence>
<organism evidence="2 3">
    <name type="scientific">Thalassobaculum litoreum DSM 18839</name>
    <dbReference type="NCBI Taxonomy" id="1123362"/>
    <lineage>
        <taxon>Bacteria</taxon>
        <taxon>Pseudomonadati</taxon>
        <taxon>Pseudomonadota</taxon>
        <taxon>Alphaproteobacteria</taxon>
        <taxon>Rhodospirillales</taxon>
        <taxon>Thalassobaculaceae</taxon>
        <taxon>Thalassobaculum</taxon>
    </lineage>
</organism>
<dbReference type="RefSeq" id="WP_028792565.1">
    <property type="nucleotide sequence ID" value="NZ_FNBW01000017.1"/>
</dbReference>
<accession>A0A8G2BLQ6</accession>
<dbReference type="Proteomes" id="UP000198615">
    <property type="component" value="Unassembled WGS sequence"/>
</dbReference>
<evidence type="ECO:0000313" key="3">
    <source>
        <dbReference type="Proteomes" id="UP000198615"/>
    </source>
</evidence>
<name>A0A8G2BLQ6_9PROT</name>
<dbReference type="Gene3D" id="3.30.70.1070">
    <property type="entry name" value="Sporulation related repeat"/>
    <property type="match status" value="1"/>
</dbReference>
<keyword evidence="3" id="KW-1185">Reference proteome</keyword>
<dbReference type="GO" id="GO:0042834">
    <property type="term" value="F:peptidoglycan binding"/>
    <property type="evidence" value="ECO:0007669"/>
    <property type="project" value="InterPro"/>
</dbReference>
<dbReference type="PROSITE" id="PS51724">
    <property type="entry name" value="SPOR"/>
    <property type="match status" value="1"/>
</dbReference>
<dbReference type="AlphaFoldDB" id="A0A8G2BLQ6"/>
<reference evidence="2 3" key="1">
    <citation type="submission" date="2016-10" db="EMBL/GenBank/DDBJ databases">
        <authorList>
            <person name="Varghese N."/>
            <person name="Submissions S."/>
        </authorList>
    </citation>
    <scope>NUCLEOTIDE SEQUENCE [LARGE SCALE GENOMIC DNA]</scope>
    <source>
        <strain evidence="2 3">DSM 18839</strain>
    </source>
</reference>
<evidence type="ECO:0000259" key="1">
    <source>
        <dbReference type="PROSITE" id="PS51724"/>
    </source>
</evidence>
<dbReference type="Pfam" id="PF05036">
    <property type="entry name" value="SPOR"/>
    <property type="match status" value="1"/>
</dbReference>
<dbReference type="OrthoDB" id="6397778at2"/>